<comment type="pathway">
    <text evidence="9">Isoprenoid biosynthesis; isopentenyl diphosphate biosynthesis via DXP pathway; isopentenyl diphosphate from 1-deoxy-D-xylulose 5-phosphate: step 3/6.</text>
</comment>
<comment type="similarity">
    <text evidence="1 9">Belongs to the GHMP kinase family. IspE subfamily.</text>
</comment>
<name>A0ABU3K7H6_9BACT</name>
<evidence type="ECO:0000259" key="10">
    <source>
        <dbReference type="Pfam" id="PF00288"/>
    </source>
</evidence>
<dbReference type="EC" id="2.7.1.148" evidence="2 9"/>
<feature type="active site" evidence="9">
    <location>
        <position position="142"/>
    </location>
</feature>
<comment type="function">
    <text evidence="9">Catalyzes the phosphorylation of the position 2 hydroxy group of 4-diphosphocytidyl-2C-methyl-D-erythritol.</text>
</comment>
<feature type="domain" description="GHMP kinase N-terminal" evidence="10">
    <location>
        <begin position="72"/>
        <end position="149"/>
    </location>
</feature>
<evidence type="ECO:0000313" key="13">
    <source>
        <dbReference type="Proteomes" id="UP001250932"/>
    </source>
</evidence>
<protein>
    <recommendedName>
        <fullName evidence="3 9">4-diphosphocytidyl-2-C-methyl-D-erythritol kinase</fullName>
        <shortName evidence="9">CMK</shortName>
        <ecNumber evidence="2 9">2.7.1.148</ecNumber>
    </recommendedName>
    <alternativeName>
        <fullName evidence="8 9">4-(cytidine-5'-diphospho)-2-C-methyl-D-erythritol kinase</fullName>
    </alternativeName>
</protein>
<dbReference type="SUPFAM" id="SSF55060">
    <property type="entry name" value="GHMP Kinase, C-terminal domain"/>
    <property type="match status" value="1"/>
</dbReference>
<comment type="catalytic activity">
    <reaction evidence="9">
        <text>4-CDP-2-C-methyl-D-erythritol + ATP = 4-CDP-2-C-methyl-D-erythritol 2-phosphate + ADP + H(+)</text>
        <dbReference type="Rhea" id="RHEA:18437"/>
        <dbReference type="ChEBI" id="CHEBI:15378"/>
        <dbReference type="ChEBI" id="CHEBI:30616"/>
        <dbReference type="ChEBI" id="CHEBI:57823"/>
        <dbReference type="ChEBI" id="CHEBI:57919"/>
        <dbReference type="ChEBI" id="CHEBI:456216"/>
        <dbReference type="EC" id="2.7.1.148"/>
    </reaction>
</comment>
<dbReference type="RefSeq" id="WP_313832726.1">
    <property type="nucleotide sequence ID" value="NZ_JAQOUE010000001.1"/>
</dbReference>
<dbReference type="PIRSF" id="PIRSF010376">
    <property type="entry name" value="IspE"/>
    <property type="match status" value="1"/>
</dbReference>
<keyword evidence="6 9" id="KW-0418">Kinase</keyword>
<keyword evidence="4 9" id="KW-0808">Transferase</keyword>
<dbReference type="Pfam" id="PF08544">
    <property type="entry name" value="GHMP_kinases_C"/>
    <property type="match status" value="1"/>
</dbReference>
<dbReference type="InterPro" id="IPR014721">
    <property type="entry name" value="Ribsml_uS5_D2-typ_fold_subgr"/>
</dbReference>
<evidence type="ECO:0000259" key="11">
    <source>
        <dbReference type="Pfam" id="PF08544"/>
    </source>
</evidence>
<evidence type="ECO:0000256" key="2">
    <source>
        <dbReference type="ARBA" id="ARBA00012052"/>
    </source>
</evidence>
<evidence type="ECO:0000256" key="3">
    <source>
        <dbReference type="ARBA" id="ARBA00017473"/>
    </source>
</evidence>
<gene>
    <name evidence="9 12" type="primary">ispE</name>
    <name evidence="12" type="ORF">PPG34_08255</name>
</gene>
<keyword evidence="9" id="KW-0414">Isoprene biosynthesis</keyword>
<dbReference type="EMBL" id="JAQOUE010000001">
    <property type="protein sequence ID" value="MDT7042341.1"/>
    <property type="molecule type" value="Genomic_DNA"/>
</dbReference>
<dbReference type="Gene3D" id="3.30.230.10">
    <property type="match status" value="1"/>
</dbReference>
<dbReference type="PANTHER" id="PTHR43527:SF2">
    <property type="entry name" value="4-DIPHOSPHOCYTIDYL-2-C-METHYL-D-ERYTHRITOL KINASE, CHLOROPLASTIC"/>
    <property type="match status" value="1"/>
</dbReference>
<dbReference type="HAMAP" id="MF_00061">
    <property type="entry name" value="IspE"/>
    <property type="match status" value="1"/>
</dbReference>
<evidence type="ECO:0000256" key="8">
    <source>
        <dbReference type="ARBA" id="ARBA00032554"/>
    </source>
</evidence>
<reference evidence="12 13" key="1">
    <citation type="journal article" date="2023" name="ISME J.">
        <title>Cultivation and genomic characterization of novel and ubiquitous marine nitrite-oxidizing bacteria from the Nitrospirales.</title>
        <authorList>
            <person name="Mueller A.J."/>
            <person name="Daebeler A."/>
            <person name="Herbold C.W."/>
            <person name="Kirkegaard R.H."/>
            <person name="Daims H."/>
        </authorList>
    </citation>
    <scope>NUCLEOTIDE SEQUENCE [LARGE SCALE GENOMIC DNA]</scope>
    <source>
        <strain evidence="12 13">EB</strain>
    </source>
</reference>
<evidence type="ECO:0000313" key="12">
    <source>
        <dbReference type="EMBL" id="MDT7042341.1"/>
    </source>
</evidence>
<feature type="domain" description="GHMP kinase C-terminal" evidence="11">
    <location>
        <begin position="205"/>
        <end position="280"/>
    </location>
</feature>
<evidence type="ECO:0000256" key="9">
    <source>
        <dbReference type="HAMAP-Rule" id="MF_00061"/>
    </source>
</evidence>
<keyword evidence="5 9" id="KW-0547">Nucleotide-binding</keyword>
<evidence type="ECO:0000256" key="6">
    <source>
        <dbReference type="ARBA" id="ARBA00022777"/>
    </source>
</evidence>
<evidence type="ECO:0000256" key="7">
    <source>
        <dbReference type="ARBA" id="ARBA00022840"/>
    </source>
</evidence>
<dbReference type="Pfam" id="PF00288">
    <property type="entry name" value="GHMP_kinases_N"/>
    <property type="match status" value="1"/>
</dbReference>
<keyword evidence="13" id="KW-1185">Reference proteome</keyword>
<dbReference type="SUPFAM" id="SSF54211">
    <property type="entry name" value="Ribosomal protein S5 domain 2-like"/>
    <property type="match status" value="1"/>
</dbReference>
<dbReference type="InterPro" id="IPR004424">
    <property type="entry name" value="IspE"/>
</dbReference>
<evidence type="ECO:0000256" key="1">
    <source>
        <dbReference type="ARBA" id="ARBA00009684"/>
    </source>
</evidence>
<dbReference type="Proteomes" id="UP001250932">
    <property type="component" value="Unassembled WGS sequence"/>
</dbReference>
<dbReference type="GO" id="GO:0050515">
    <property type="term" value="F:4-(cytidine 5'-diphospho)-2-C-methyl-D-erythritol kinase activity"/>
    <property type="evidence" value="ECO:0007669"/>
    <property type="project" value="UniProtKB-EC"/>
</dbReference>
<dbReference type="InterPro" id="IPR036554">
    <property type="entry name" value="GHMP_kinase_C_sf"/>
</dbReference>
<dbReference type="NCBIfam" id="TIGR00154">
    <property type="entry name" value="ispE"/>
    <property type="match status" value="1"/>
</dbReference>
<feature type="binding site" evidence="9">
    <location>
        <begin position="100"/>
        <end position="110"/>
    </location>
    <ligand>
        <name>ATP</name>
        <dbReference type="ChEBI" id="CHEBI:30616"/>
    </ligand>
</feature>
<accession>A0ABU3K7H6</accession>
<dbReference type="PANTHER" id="PTHR43527">
    <property type="entry name" value="4-DIPHOSPHOCYTIDYL-2-C-METHYL-D-ERYTHRITOL KINASE, CHLOROPLASTIC"/>
    <property type="match status" value="1"/>
</dbReference>
<dbReference type="InterPro" id="IPR006204">
    <property type="entry name" value="GHMP_kinase_N_dom"/>
</dbReference>
<dbReference type="InterPro" id="IPR013750">
    <property type="entry name" value="GHMP_kinase_C_dom"/>
</dbReference>
<keyword evidence="7 9" id="KW-0067">ATP-binding</keyword>
<proteinExistence type="inferred from homology"/>
<evidence type="ECO:0000256" key="4">
    <source>
        <dbReference type="ARBA" id="ARBA00022679"/>
    </source>
</evidence>
<feature type="active site" evidence="9">
    <location>
        <position position="15"/>
    </location>
</feature>
<organism evidence="12 13">
    <name type="scientific">Candidatus Nitronereus thalassa</name>
    <dbReference type="NCBI Taxonomy" id="3020898"/>
    <lineage>
        <taxon>Bacteria</taxon>
        <taxon>Pseudomonadati</taxon>
        <taxon>Nitrospirota</taxon>
        <taxon>Nitrospiria</taxon>
        <taxon>Nitrospirales</taxon>
        <taxon>Nitrospiraceae</taxon>
        <taxon>Candidatus Nitronereus</taxon>
    </lineage>
</organism>
<dbReference type="InterPro" id="IPR020568">
    <property type="entry name" value="Ribosomal_Su5_D2-typ_SF"/>
</dbReference>
<dbReference type="Gene3D" id="3.30.70.890">
    <property type="entry name" value="GHMP kinase, C-terminal domain"/>
    <property type="match status" value="1"/>
</dbReference>
<comment type="caution">
    <text evidence="12">The sequence shown here is derived from an EMBL/GenBank/DDBJ whole genome shotgun (WGS) entry which is preliminary data.</text>
</comment>
<evidence type="ECO:0000256" key="5">
    <source>
        <dbReference type="ARBA" id="ARBA00022741"/>
    </source>
</evidence>
<sequence>MKNLSRRLVLYPPAKVNLILKIFDLLPKGYHGLWSLMQTIGVTDELTIHVDDSFVGIRLECSDRSVSEITDNLVYRAADVVLRQSSARVGVSMTLKKHIPVAAGLGGGSSDAAATIMGLNHLLALGWSRSDMAKLGQTLGSDVPFFIEGPTAIIRGWGEQIIPKTFHNARWILLVNPGFPINTGQAYKRLDEGRSEVPLLSDHLIEFEQASSLSWEHLSAQLENDFEAVLFRDYPVLADIKKNLVELGAESALLSGSGATMFGVFQDEARAIQAKEVLVKSSGYRVLLGPTMEQGLLGEKQQ</sequence>